<evidence type="ECO:0000256" key="2">
    <source>
        <dbReference type="ARBA" id="ARBA00007240"/>
    </source>
</evidence>
<dbReference type="PANTHER" id="PTHR31268:SF32">
    <property type="entry name" value="GALACTINOL--SUCROSE GALACTOSYLTRANSFERASE 2-RELATED"/>
    <property type="match status" value="1"/>
</dbReference>
<dbReference type="SUPFAM" id="SSF51445">
    <property type="entry name" value="(Trans)glycosidases"/>
    <property type="match status" value="1"/>
</dbReference>
<dbReference type="InterPro" id="IPR017853">
    <property type="entry name" value="GH"/>
</dbReference>
<dbReference type="STRING" id="1314790.A0A1Y1Y7F2"/>
<evidence type="ECO:0000313" key="6">
    <source>
        <dbReference type="EMBL" id="ORX93825.1"/>
    </source>
</evidence>
<comment type="catalytic activity">
    <reaction evidence="1">
        <text>Hydrolysis of terminal, non-reducing alpha-D-galactose residues in alpha-D-galactosides, including galactose oligosaccharides, galactomannans and galactolipids.</text>
        <dbReference type="EC" id="3.2.1.22"/>
    </reaction>
</comment>
<name>A0A1Y1Y7F2_9FUNG</name>
<dbReference type="PANTHER" id="PTHR31268">
    <property type="match status" value="1"/>
</dbReference>
<comment type="caution">
    <text evidence="6">The sequence shown here is derived from an EMBL/GenBank/DDBJ whole genome shotgun (WGS) entry which is preliminary data.</text>
</comment>
<dbReference type="Proteomes" id="UP000193498">
    <property type="component" value="Unassembled WGS sequence"/>
</dbReference>
<accession>A0A1Y1Y7F2</accession>
<keyword evidence="7" id="KW-1185">Reference proteome</keyword>
<organism evidence="6 7">
    <name type="scientific">Basidiobolus meristosporus CBS 931.73</name>
    <dbReference type="NCBI Taxonomy" id="1314790"/>
    <lineage>
        <taxon>Eukaryota</taxon>
        <taxon>Fungi</taxon>
        <taxon>Fungi incertae sedis</taxon>
        <taxon>Zoopagomycota</taxon>
        <taxon>Entomophthoromycotina</taxon>
        <taxon>Basidiobolomycetes</taxon>
        <taxon>Basidiobolales</taxon>
        <taxon>Basidiobolaceae</taxon>
        <taxon>Basidiobolus</taxon>
    </lineage>
</organism>
<feature type="region of interest" description="Disordered" evidence="5">
    <location>
        <begin position="801"/>
        <end position="829"/>
    </location>
</feature>
<evidence type="ECO:0000256" key="4">
    <source>
        <dbReference type="ARBA" id="ARBA00049426"/>
    </source>
</evidence>
<comment type="similarity">
    <text evidence="2">Belongs to the glycosyl hydrolases 36 family.</text>
</comment>
<dbReference type="Pfam" id="PF05691">
    <property type="entry name" value="Raffinose_syn"/>
    <property type="match status" value="2"/>
</dbReference>
<dbReference type="GO" id="GO:0004557">
    <property type="term" value="F:alpha-galactosidase activity"/>
    <property type="evidence" value="ECO:0007669"/>
    <property type="project" value="UniProtKB-EC"/>
</dbReference>
<sequence>MSSYQPIVYPPLGSVTVVGNNQELAIRAYIPSSQGATVELWSNINNQEWGGISMARVPSQECETMLDYVAFEATLQPSSLADTTTFEYTVRFRGEADPVWSWAGQKGGNAKIIVSGEAAQEEIEVEGLFEVDGLPQWKFNKLRKNVWSLEVTAQFSNEIQQFNIGNIKSVVQWVGLKRRGLYWLEPLTGLRNPDFSDFDIQYLLWQRRDGTFGVLVPVADESCSAALRSNKEGKIWLSAINDTKGTTKAKILLSYGHDPFEVTKNCMKGARAIFAQADNVGGWHEKLYRRLGYCTWNAYYTDISHEKLVELAGSLKNSRVPVSYLIIDDGWLNISPSAQLKTMSADPNKFPHGLKAIISQIKEEYPNIQDVGVWHTLWGYWGGFSPDHEIGHKYRTVQVKLRNGGTVPLVHADDIERFFDDYHRYLQGQGVTLVKVDAQSSFDAIEFQSNESENPRTWWKAYQEALRKSTDKYFNGRVIYCMAQSPRLLFHQINRSEHAGLVVFRNSDDYFPDAPQEAQPWHVYTNTMNNLWTSQFPIRPDWDMFQSSHLFAQFHGAARAMNSGPVYITDHLDRFELDVIEALVDGVDARVLSSKSPGLPGRNELFIDPTKMDFALKMSHVDDKIGVSVIGLFNCRPNVIIGTFQLLDIPGSGSETRYPHDFVLYLMRKKRALRLGKGTSIKHISVGLKPREFEIATYYQLLAFRNEGRVVCLGALSKFSSASAISHHHIETSKSRDDVPTYRVSLKVRVGKISFYVSQLSKQSIQFWWNEKQVKPEKLHFDPSNDLVTVDLSDLKTDTVDTETVSPSTSLHISINTPGGPRSPERNDI</sequence>
<dbReference type="Gene3D" id="3.20.20.70">
    <property type="entry name" value="Aldolase class I"/>
    <property type="match status" value="1"/>
</dbReference>
<dbReference type="InterPro" id="IPR008811">
    <property type="entry name" value="Glycosyl_hydrolases_36"/>
</dbReference>
<protein>
    <submittedName>
        <fullName evidence="6">Glycoside hydrolase</fullName>
    </submittedName>
</protein>
<dbReference type="EMBL" id="MCFE01000222">
    <property type="protein sequence ID" value="ORX93825.1"/>
    <property type="molecule type" value="Genomic_DNA"/>
</dbReference>
<dbReference type="OrthoDB" id="4664297at2759"/>
<gene>
    <name evidence="6" type="ORF">K493DRAFT_408252</name>
</gene>
<dbReference type="AlphaFoldDB" id="A0A1Y1Y7F2"/>
<proteinExistence type="inferred from homology"/>
<dbReference type="InterPro" id="IPR013785">
    <property type="entry name" value="Aldolase_TIM"/>
</dbReference>
<evidence type="ECO:0000256" key="5">
    <source>
        <dbReference type="SAM" id="MobiDB-lite"/>
    </source>
</evidence>
<feature type="compositionally biased region" description="Polar residues" evidence="5">
    <location>
        <begin position="802"/>
        <end position="817"/>
    </location>
</feature>
<keyword evidence="6" id="KW-0378">Hydrolase</keyword>
<dbReference type="InParanoid" id="A0A1Y1Y7F2"/>
<evidence type="ECO:0000256" key="1">
    <source>
        <dbReference type="ARBA" id="ARBA00001255"/>
    </source>
</evidence>
<keyword evidence="3" id="KW-0119">Carbohydrate metabolism</keyword>
<comment type="catalytic activity">
    <reaction evidence="4">
        <text>alpha-D-galactosyl-(1-&gt;3)-1D-myo-inositol + sucrose = raffinose + myo-inositol</text>
        <dbReference type="Rhea" id="RHEA:20161"/>
        <dbReference type="ChEBI" id="CHEBI:16634"/>
        <dbReference type="ChEBI" id="CHEBI:17268"/>
        <dbReference type="ChEBI" id="CHEBI:17505"/>
        <dbReference type="ChEBI" id="CHEBI:17992"/>
        <dbReference type="EC" id="2.4.1.82"/>
    </reaction>
</comment>
<dbReference type="GO" id="GO:0047274">
    <property type="term" value="F:galactinol-sucrose galactosyltransferase activity"/>
    <property type="evidence" value="ECO:0007669"/>
    <property type="project" value="UniProtKB-EC"/>
</dbReference>
<evidence type="ECO:0000313" key="7">
    <source>
        <dbReference type="Proteomes" id="UP000193498"/>
    </source>
</evidence>
<evidence type="ECO:0000256" key="3">
    <source>
        <dbReference type="ARBA" id="ARBA00023277"/>
    </source>
</evidence>
<reference evidence="6 7" key="1">
    <citation type="submission" date="2016-07" db="EMBL/GenBank/DDBJ databases">
        <title>Pervasive Adenine N6-methylation of Active Genes in Fungi.</title>
        <authorList>
            <consortium name="DOE Joint Genome Institute"/>
            <person name="Mondo S.J."/>
            <person name="Dannebaum R.O."/>
            <person name="Kuo R.C."/>
            <person name="Labutti K."/>
            <person name="Haridas S."/>
            <person name="Kuo A."/>
            <person name="Salamov A."/>
            <person name="Ahrendt S.R."/>
            <person name="Lipzen A."/>
            <person name="Sullivan W."/>
            <person name="Andreopoulos W.B."/>
            <person name="Clum A."/>
            <person name="Lindquist E."/>
            <person name="Daum C."/>
            <person name="Ramamoorthy G.K."/>
            <person name="Gryganskyi A."/>
            <person name="Culley D."/>
            <person name="Magnuson J.K."/>
            <person name="James T.Y."/>
            <person name="O'Malley M.A."/>
            <person name="Stajich J.E."/>
            <person name="Spatafora J.W."/>
            <person name="Visel A."/>
            <person name="Grigoriev I.V."/>
        </authorList>
    </citation>
    <scope>NUCLEOTIDE SEQUENCE [LARGE SCALE GENOMIC DNA]</scope>
    <source>
        <strain evidence="6 7">CBS 931.73</strain>
    </source>
</reference>